<sequence>MSRNISTLICKFVPHIPEKCKDLGTFCVPCIIGNSKFENVMLDLGASINVMPPRPSK</sequence>
<evidence type="ECO:0000313" key="1">
    <source>
        <dbReference type="EMBL" id="KYP32259.1"/>
    </source>
</evidence>
<dbReference type="InterPro" id="IPR021109">
    <property type="entry name" value="Peptidase_aspartic_dom_sf"/>
</dbReference>
<gene>
    <name evidence="1" type="ORF">KK1_047107</name>
</gene>
<dbReference type="Proteomes" id="UP000075243">
    <property type="component" value="Unassembled WGS sequence"/>
</dbReference>
<organism evidence="1 2">
    <name type="scientific">Cajanus cajan</name>
    <name type="common">Pigeon pea</name>
    <name type="synonym">Cajanus indicus</name>
    <dbReference type="NCBI Taxonomy" id="3821"/>
    <lineage>
        <taxon>Eukaryota</taxon>
        <taxon>Viridiplantae</taxon>
        <taxon>Streptophyta</taxon>
        <taxon>Embryophyta</taxon>
        <taxon>Tracheophyta</taxon>
        <taxon>Spermatophyta</taxon>
        <taxon>Magnoliopsida</taxon>
        <taxon>eudicotyledons</taxon>
        <taxon>Gunneridae</taxon>
        <taxon>Pentapetalae</taxon>
        <taxon>rosids</taxon>
        <taxon>fabids</taxon>
        <taxon>Fabales</taxon>
        <taxon>Fabaceae</taxon>
        <taxon>Papilionoideae</taxon>
        <taxon>50 kb inversion clade</taxon>
        <taxon>NPAAA clade</taxon>
        <taxon>indigoferoid/millettioid clade</taxon>
        <taxon>Phaseoleae</taxon>
        <taxon>Cajanus</taxon>
    </lineage>
</organism>
<dbReference type="AlphaFoldDB" id="A0A151QPN1"/>
<evidence type="ECO:0000313" key="2">
    <source>
        <dbReference type="Proteomes" id="UP000075243"/>
    </source>
</evidence>
<dbReference type="PANTHER" id="PTHR33067:SF15">
    <property type="entry name" value="RNA-DIRECTED DNA POLYMERASE"/>
    <property type="match status" value="1"/>
</dbReference>
<keyword evidence="2" id="KW-1185">Reference proteome</keyword>
<reference evidence="1" key="1">
    <citation type="journal article" date="2012" name="Nat. Biotechnol.">
        <title>Draft genome sequence of pigeonpea (Cajanus cajan), an orphan legume crop of resource-poor farmers.</title>
        <authorList>
            <person name="Varshney R.K."/>
            <person name="Chen W."/>
            <person name="Li Y."/>
            <person name="Bharti A.K."/>
            <person name="Saxena R.K."/>
            <person name="Schlueter J.A."/>
            <person name="Donoghue M.T."/>
            <person name="Azam S."/>
            <person name="Fan G."/>
            <person name="Whaley A.M."/>
            <person name="Farmer A.D."/>
            <person name="Sheridan J."/>
            <person name="Iwata A."/>
            <person name="Tuteja R."/>
            <person name="Penmetsa R.V."/>
            <person name="Wu W."/>
            <person name="Upadhyaya H.D."/>
            <person name="Yang S.P."/>
            <person name="Shah T."/>
            <person name="Saxena K.B."/>
            <person name="Michael T."/>
            <person name="McCombie W.R."/>
            <person name="Yang B."/>
            <person name="Zhang G."/>
            <person name="Yang H."/>
            <person name="Wang J."/>
            <person name="Spillane C."/>
            <person name="Cook D.R."/>
            <person name="May G.D."/>
            <person name="Xu X."/>
            <person name="Jackson S.A."/>
        </authorList>
    </citation>
    <scope>NUCLEOTIDE SEQUENCE [LARGE SCALE GENOMIC DNA]</scope>
</reference>
<dbReference type="EMBL" id="KQ485369">
    <property type="protein sequence ID" value="KYP32259.1"/>
    <property type="molecule type" value="Genomic_DNA"/>
</dbReference>
<proteinExistence type="predicted"/>
<accession>A0A151QPN1</accession>
<protein>
    <submittedName>
        <fullName evidence="1">Uncharacterized protein</fullName>
    </submittedName>
</protein>
<dbReference type="PANTHER" id="PTHR33067">
    <property type="entry name" value="RNA-DIRECTED DNA POLYMERASE-RELATED"/>
    <property type="match status" value="1"/>
</dbReference>
<dbReference type="Gramene" id="C.cajan_41870.t">
    <property type="protein sequence ID" value="C.cajan_41870.t.cds1"/>
    <property type="gene ID" value="C.cajan_41870"/>
</dbReference>
<name>A0A151QPN1_CAJCA</name>
<dbReference type="Gene3D" id="2.40.70.10">
    <property type="entry name" value="Acid Proteases"/>
    <property type="match status" value="1"/>
</dbReference>